<feature type="signal peptide" evidence="1">
    <location>
        <begin position="1"/>
        <end position="21"/>
    </location>
</feature>
<feature type="chain" id="PRO_5046714815" evidence="1">
    <location>
        <begin position="22"/>
        <end position="257"/>
    </location>
</feature>
<evidence type="ECO:0000313" key="3">
    <source>
        <dbReference type="Proteomes" id="UP001597010"/>
    </source>
</evidence>
<reference evidence="3" key="1">
    <citation type="journal article" date="2019" name="Int. J. Syst. Evol. Microbiol.">
        <title>The Global Catalogue of Microorganisms (GCM) 10K type strain sequencing project: providing services to taxonomists for standard genome sequencing and annotation.</title>
        <authorList>
            <consortium name="The Broad Institute Genomics Platform"/>
            <consortium name="The Broad Institute Genome Sequencing Center for Infectious Disease"/>
            <person name="Wu L."/>
            <person name="Ma J."/>
        </authorList>
    </citation>
    <scope>NUCLEOTIDE SEQUENCE [LARGE SCALE GENOMIC DNA]</scope>
    <source>
        <strain evidence="3">CCUG 61484</strain>
    </source>
</reference>
<dbReference type="RefSeq" id="WP_377111291.1">
    <property type="nucleotide sequence ID" value="NZ_JBHTHZ010000002.1"/>
</dbReference>
<dbReference type="Pfam" id="PF09697">
    <property type="entry name" value="Porph_ging"/>
    <property type="match status" value="1"/>
</dbReference>
<protein>
    <submittedName>
        <fullName evidence="2">GLPGLI family protein</fullName>
    </submittedName>
</protein>
<organism evidence="2 3">
    <name type="scientific">Mucilaginibacter litoreus</name>
    <dbReference type="NCBI Taxonomy" id="1048221"/>
    <lineage>
        <taxon>Bacteria</taxon>
        <taxon>Pseudomonadati</taxon>
        <taxon>Bacteroidota</taxon>
        <taxon>Sphingobacteriia</taxon>
        <taxon>Sphingobacteriales</taxon>
        <taxon>Sphingobacteriaceae</taxon>
        <taxon>Mucilaginibacter</taxon>
    </lineage>
</organism>
<dbReference type="InterPro" id="IPR005901">
    <property type="entry name" value="GLPGLI"/>
</dbReference>
<dbReference type="Proteomes" id="UP001597010">
    <property type="component" value="Unassembled WGS sequence"/>
</dbReference>
<gene>
    <name evidence="2" type="ORF">ACFQZX_03350</name>
</gene>
<evidence type="ECO:0000313" key="2">
    <source>
        <dbReference type="EMBL" id="MFD0792637.1"/>
    </source>
</evidence>
<comment type="caution">
    <text evidence="2">The sequence shown here is derived from an EMBL/GenBank/DDBJ whole genome shotgun (WGS) entry which is preliminary data.</text>
</comment>
<proteinExistence type="predicted"/>
<name>A0ABW3ANU6_9SPHI</name>
<sequence>MKKLILTVISSLFCTALFAQANAHFTTSGKIEYEKRVNMYAVIKKRLGNDDNGFASQAFDNYKKNQPQFKTLKSTLTFTNNKTSFTPAPVETVSNNWFGDMPESHQDNIIYTDFDTQVSTSSKKVFEEQFLVKDTVRKINWKITDETREIAGYTCRRANALIMDSIYVVAFYSDEIPVSGGPESFTGLPGMILGLALPHDNITWFATSVTDVTVPEAQLTIPKKGKATTYKGLETTLKKVMKDWGTWGQSYLKIFLL</sequence>
<keyword evidence="3" id="KW-1185">Reference proteome</keyword>
<accession>A0ABW3ANU6</accession>
<dbReference type="NCBIfam" id="TIGR01200">
    <property type="entry name" value="GLPGLI"/>
    <property type="match status" value="1"/>
</dbReference>
<dbReference type="EMBL" id="JBHTHZ010000002">
    <property type="protein sequence ID" value="MFD0792637.1"/>
    <property type="molecule type" value="Genomic_DNA"/>
</dbReference>
<keyword evidence="1" id="KW-0732">Signal</keyword>
<evidence type="ECO:0000256" key="1">
    <source>
        <dbReference type="SAM" id="SignalP"/>
    </source>
</evidence>